<proteinExistence type="predicted"/>
<sequence>MGYVSNLDTPLLQLSPRDRFTLRDAVQGVHVFGGIGSGKTSGSGKALAAAYLRAGMGGLVLCAKPDEAHRWCEYAAENGREQSVMLFGPPDRWRFNFLTYELSRQGPAGIGSVVECLMRILEAARLTNPNAGRGSEAFWEDASRQLLRNTIPILYAATGTVSIPDIIRFIGSAPKSLQELQSADWQQHAFMFQALAQARRAPVVALPDPDFDKCAAYWRDEYATLDPKTRSNIAISLSTALDRFNRGRLHELFCTSTNVVPEMTFHGAIIIMDMSALSWNEDGIIGQQLFKYMWQRAVLGRNGLGPEHAARPVFLWADESQYFVNSYDADFQSTCRSAKACTVYLTQSLPTYYARMGGDQAAHRADMLLSNFVTRVFHNSPDNVTNRWASDMIGRAVQRRATYSEGESSGYSHGMNRGESENRGRSSSGGMSGSLGGHATYSFNAGSNYGTGANQGRNRGYNEGTNTSSGYSEVLDAEIEPADFSRTLRTGGPANGGVVTGVWFQAGKVFNDSQRNYLHVSFRQ</sequence>
<comment type="caution">
    <text evidence="3">The sequence shown here is derived from an EMBL/GenBank/DDBJ whole genome shotgun (WGS) entry which is preliminary data.</text>
</comment>
<feature type="domain" description="TraD/TraG TraM recognition site" evidence="2">
    <location>
        <begin position="329"/>
        <end position="420"/>
    </location>
</feature>
<evidence type="ECO:0000313" key="4">
    <source>
        <dbReference type="Proteomes" id="UP001228905"/>
    </source>
</evidence>
<feature type="compositionally biased region" description="Low complexity" evidence="1">
    <location>
        <begin position="403"/>
        <end position="412"/>
    </location>
</feature>
<dbReference type="InterPro" id="IPR032689">
    <property type="entry name" value="TraG-D_C"/>
</dbReference>
<evidence type="ECO:0000313" key="3">
    <source>
        <dbReference type="EMBL" id="MDQ0462955.1"/>
    </source>
</evidence>
<evidence type="ECO:0000256" key="1">
    <source>
        <dbReference type="SAM" id="MobiDB-lite"/>
    </source>
</evidence>
<dbReference type="SUPFAM" id="SSF52540">
    <property type="entry name" value="P-loop containing nucleoside triphosphate hydrolases"/>
    <property type="match status" value="1"/>
</dbReference>
<dbReference type="Gene3D" id="3.40.50.300">
    <property type="entry name" value="P-loop containing nucleotide triphosphate hydrolases"/>
    <property type="match status" value="1"/>
</dbReference>
<protein>
    <recommendedName>
        <fullName evidence="2">TraD/TraG TraM recognition site domain-containing protein</fullName>
    </recommendedName>
</protein>
<organism evidence="3 4">
    <name type="scientific">Caulobacter ginsengisoli</name>
    <dbReference type="NCBI Taxonomy" id="400775"/>
    <lineage>
        <taxon>Bacteria</taxon>
        <taxon>Pseudomonadati</taxon>
        <taxon>Pseudomonadota</taxon>
        <taxon>Alphaproteobacteria</taxon>
        <taxon>Caulobacterales</taxon>
        <taxon>Caulobacteraceae</taxon>
        <taxon>Caulobacter</taxon>
    </lineage>
</organism>
<dbReference type="EMBL" id="JAUSVS010000001">
    <property type="protein sequence ID" value="MDQ0462955.1"/>
    <property type="molecule type" value="Genomic_DNA"/>
</dbReference>
<keyword evidence="4" id="KW-1185">Reference proteome</keyword>
<dbReference type="Proteomes" id="UP001228905">
    <property type="component" value="Unassembled WGS sequence"/>
</dbReference>
<evidence type="ECO:0000259" key="2">
    <source>
        <dbReference type="Pfam" id="PF12696"/>
    </source>
</evidence>
<dbReference type="RefSeq" id="WP_307346024.1">
    <property type="nucleotide sequence ID" value="NZ_JAUSVS010000001.1"/>
</dbReference>
<dbReference type="InterPro" id="IPR027417">
    <property type="entry name" value="P-loop_NTPase"/>
</dbReference>
<accession>A0ABU0ILQ0</accession>
<reference evidence="3 4" key="1">
    <citation type="submission" date="2023-07" db="EMBL/GenBank/DDBJ databases">
        <title>Genomic Encyclopedia of Type Strains, Phase IV (KMG-IV): sequencing the most valuable type-strain genomes for metagenomic binning, comparative biology and taxonomic classification.</title>
        <authorList>
            <person name="Goeker M."/>
        </authorList>
    </citation>
    <scope>NUCLEOTIDE SEQUENCE [LARGE SCALE GENOMIC DNA]</scope>
    <source>
        <strain evidence="3 4">DSM 18695</strain>
    </source>
</reference>
<gene>
    <name evidence="3" type="ORF">QO010_000703</name>
</gene>
<name>A0ABU0ILQ0_9CAUL</name>
<dbReference type="Pfam" id="PF12696">
    <property type="entry name" value="TraG-D_C"/>
    <property type="match status" value="1"/>
</dbReference>
<feature type="region of interest" description="Disordered" evidence="1">
    <location>
        <begin position="400"/>
        <end position="433"/>
    </location>
</feature>